<keyword evidence="2" id="KW-0997">Cell inner membrane</keyword>
<evidence type="ECO:0000256" key="7">
    <source>
        <dbReference type="ARBA" id="ARBA00029447"/>
    </source>
</evidence>
<gene>
    <name evidence="13" type="ORF">LPB19_04795</name>
</gene>
<dbReference type="Gene3D" id="3.30.450.20">
    <property type="entry name" value="PAS domain"/>
    <property type="match status" value="1"/>
</dbReference>
<evidence type="ECO:0000256" key="3">
    <source>
        <dbReference type="ARBA" id="ARBA00022692"/>
    </source>
</evidence>
<dbReference type="PANTHER" id="PTHR32089">
    <property type="entry name" value="METHYL-ACCEPTING CHEMOTAXIS PROTEIN MCPB"/>
    <property type="match status" value="1"/>
</dbReference>
<dbReference type="RefSeq" id="WP_206644971.1">
    <property type="nucleotide sequence ID" value="NZ_CP071247.1"/>
</dbReference>
<dbReference type="CDD" id="cd00130">
    <property type="entry name" value="PAS"/>
    <property type="match status" value="1"/>
</dbReference>
<evidence type="ECO:0000259" key="11">
    <source>
        <dbReference type="PROSITE" id="PS50112"/>
    </source>
</evidence>
<dbReference type="InterPro" id="IPR000727">
    <property type="entry name" value="T_SNARE_dom"/>
</dbReference>
<evidence type="ECO:0000256" key="5">
    <source>
        <dbReference type="ARBA" id="ARBA00023136"/>
    </source>
</evidence>
<dbReference type="SUPFAM" id="SSF58104">
    <property type="entry name" value="Methyl-accepting chemotaxis protein (MCP) signaling domain"/>
    <property type="match status" value="1"/>
</dbReference>
<accession>A0ABX7MU90</accession>
<feature type="domain" description="PAS" evidence="11">
    <location>
        <begin position="21"/>
        <end position="60"/>
    </location>
</feature>
<feature type="domain" description="Methyl-accepting transducer" evidence="10">
    <location>
        <begin position="250"/>
        <end position="486"/>
    </location>
</feature>
<dbReference type="InterPro" id="IPR000014">
    <property type="entry name" value="PAS"/>
</dbReference>
<feature type="region of interest" description="Disordered" evidence="9">
    <location>
        <begin position="487"/>
        <end position="511"/>
    </location>
</feature>
<dbReference type="PROSITE" id="PS50112">
    <property type="entry name" value="PAS"/>
    <property type="match status" value="1"/>
</dbReference>
<dbReference type="PROSITE" id="PS50111">
    <property type="entry name" value="CHEMOTAXIS_TRANSDUC_2"/>
    <property type="match status" value="1"/>
</dbReference>
<feature type="compositionally biased region" description="Basic and acidic residues" evidence="9">
    <location>
        <begin position="488"/>
        <end position="511"/>
    </location>
</feature>
<dbReference type="CDD" id="cd11386">
    <property type="entry name" value="MCP_signal"/>
    <property type="match status" value="1"/>
</dbReference>
<dbReference type="PROSITE" id="PS50192">
    <property type="entry name" value="T_SNARE"/>
    <property type="match status" value="1"/>
</dbReference>
<dbReference type="SMART" id="SM00091">
    <property type="entry name" value="PAS"/>
    <property type="match status" value="1"/>
</dbReference>
<keyword evidence="4" id="KW-1133">Transmembrane helix</keyword>
<dbReference type="Pfam" id="PF08447">
    <property type="entry name" value="PAS_3"/>
    <property type="match status" value="1"/>
</dbReference>
<keyword evidence="2" id="KW-1003">Cell membrane</keyword>
<evidence type="ECO:0000256" key="4">
    <source>
        <dbReference type="ARBA" id="ARBA00022989"/>
    </source>
</evidence>
<reference evidence="13 14" key="1">
    <citation type="submission" date="2021-03" db="EMBL/GenBank/DDBJ databases">
        <title>Genome sequencing of Marinobacter sp. LPB0319.</title>
        <authorList>
            <person name="Kim J."/>
        </authorList>
    </citation>
    <scope>NUCLEOTIDE SEQUENCE [LARGE SCALE GENOMIC DNA]</scope>
    <source>
        <strain evidence="13 14">LPB0319</strain>
    </source>
</reference>
<evidence type="ECO:0000256" key="6">
    <source>
        <dbReference type="ARBA" id="ARBA00023224"/>
    </source>
</evidence>
<dbReference type="EMBL" id="CP071247">
    <property type="protein sequence ID" value="QSP95734.1"/>
    <property type="molecule type" value="Genomic_DNA"/>
</dbReference>
<evidence type="ECO:0000259" key="10">
    <source>
        <dbReference type="PROSITE" id="PS50111"/>
    </source>
</evidence>
<sequence>MRKNLPVTQREITMRPGGRLISTTDLKGVITYCNDEFCEISGYAREELEGQAHNLIRHPDMPQAAFQNMWTYLKAGKAWMGVVKNRAKNGDFYWVSAYVTPVWENGQMVGYESVRVAPTREQIGRAEKLYGRLLAGKSAVSRLDKTSSVLKSGWSWLMSLGVSLVALSMADAGWLPITLVVAGHGVGATLLMKSVIGRLQRLLALRPDAFRDPVIARGYSDENGSFAEMEMMLLSEEARIRTGLARIDDQAELLDRQAQETLGYVGEGAQAIARQRAETDQTASAIHEMTVSIQEVAEAVVNNAREAEQANRLAGVGSERSAEALVVIEQLVGRVNGLGQTISRLGEATHSIGEAANLISEIAEQTNLLALNAAIEAARAGEQGRGFAVVADEVRSLARRTRESTIRIQDVIDDFRTQVDAAITATREGEDVAGTGLEKVQEAEHSLRDIVSSIQTISDSFISMSAAFEEQSQVSDEINRQITSIADLADHSDTQADEARQSSERLGRMSRGLKDLSARFIQKQGR</sequence>
<proteinExistence type="inferred from homology"/>
<dbReference type="NCBIfam" id="TIGR00229">
    <property type="entry name" value="sensory_box"/>
    <property type="match status" value="1"/>
</dbReference>
<organism evidence="13 14">
    <name type="scientific">Marinobacter salinisoli</name>
    <dbReference type="NCBI Taxonomy" id="2769486"/>
    <lineage>
        <taxon>Bacteria</taxon>
        <taxon>Pseudomonadati</taxon>
        <taxon>Pseudomonadota</taxon>
        <taxon>Gammaproteobacteria</taxon>
        <taxon>Pseudomonadales</taxon>
        <taxon>Marinobacteraceae</taxon>
        <taxon>Marinobacter</taxon>
    </lineage>
</organism>
<protein>
    <submittedName>
        <fullName evidence="13">Methyl-accepting chemotaxis protein</fullName>
    </submittedName>
</protein>
<comment type="similarity">
    <text evidence="7">Belongs to the methyl-accepting chemotaxis (MCP) protein family.</text>
</comment>
<evidence type="ECO:0000256" key="2">
    <source>
        <dbReference type="ARBA" id="ARBA00022519"/>
    </source>
</evidence>
<dbReference type="PRINTS" id="PR00260">
    <property type="entry name" value="CHEMTRNSDUCR"/>
</dbReference>
<evidence type="ECO:0000256" key="9">
    <source>
        <dbReference type="SAM" id="MobiDB-lite"/>
    </source>
</evidence>
<dbReference type="Gene3D" id="1.10.287.950">
    <property type="entry name" value="Methyl-accepting chemotaxis protein"/>
    <property type="match status" value="1"/>
</dbReference>
<dbReference type="InterPro" id="IPR035965">
    <property type="entry name" value="PAS-like_dom_sf"/>
</dbReference>
<dbReference type="InterPro" id="IPR004090">
    <property type="entry name" value="Chemotax_Me-accpt_rcpt"/>
</dbReference>
<dbReference type="SUPFAM" id="SSF55785">
    <property type="entry name" value="PYP-like sensor domain (PAS domain)"/>
    <property type="match status" value="1"/>
</dbReference>
<dbReference type="Pfam" id="PF00015">
    <property type="entry name" value="MCPsignal"/>
    <property type="match status" value="1"/>
</dbReference>
<keyword evidence="14" id="KW-1185">Reference proteome</keyword>
<dbReference type="Proteomes" id="UP000663555">
    <property type="component" value="Chromosome"/>
</dbReference>
<dbReference type="InterPro" id="IPR004089">
    <property type="entry name" value="MCPsignal_dom"/>
</dbReference>
<feature type="domain" description="T-SNARE coiled-coil homology" evidence="12">
    <location>
        <begin position="437"/>
        <end position="499"/>
    </location>
</feature>
<dbReference type="InterPro" id="IPR013655">
    <property type="entry name" value="PAS_fold_3"/>
</dbReference>
<evidence type="ECO:0000256" key="1">
    <source>
        <dbReference type="ARBA" id="ARBA00004429"/>
    </source>
</evidence>
<name>A0ABX7MU90_9GAMM</name>
<keyword evidence="3" id="KW-0812">Transmembrane</keyword>
<evidence type="ECO:0000259" key="12">
    <source>
        <dbReference type="PROSITE" id="PS50192"/>
    </source>
</evidence>
<evidence type="ECO:0000313" key="14">
    <source>
        <dbReference type="Proteomes" id="UP000663555"/>
    </source>
</evidence>
<dbReference type="PANTHER" id="PTHR32089:SF74">
    <property type="entry name" value="METHYL-ACCEPTING CHEMOTAXIS PROTEIN AER"/>
    <property type="match status" value="1"/>
</dbReference>
<keyword evidence="5" id="KW-0472">Membrane</keyword>
<evidence type="ECO:0000313" key="13">
    <source>
        <dbReference type="EMBL" id="QSP95734.1"/>
    </source>
</evidence>
<evidence type="ECO:0000256" key="8">
    <source>
        <dbReference type="PROSITE-ProRule" id="PRU00284"/>
    </source>
</evidence>
<comment type="subcellular location">
    <subcellularLocation>
        <location evidence="1">Cell inner membrane</location>
        <topology evidence="1">Multi-pass membrane protein</topology>
    </subcellularLocation>
</comment>
<dbReference type="SMART" id="SM00283">
    <property type="entry name" value="MA"/>
    <property type="match status" value="1"/>
</dbReference>
<keyword evidence="6 8" id="KW-0807">Transducer</keyword>